<evidence type="ECO:0000313" key="2">
    <source>
        <dbReference type="EMBL" id="TPX34492.1"/>
    </source>
</evidence>
<gene>
    <name evidence="2" type="ORF">SmJEL517_g02807</name>
</gene>
<dbReference type="Proteomes" id="UP000319731">
    <property type="component" value="Unassembled WGS sequence"/>
</dbReference>
<proteinExistence type="predicted"/>
<evidence type="ECO:0000256" key="1">
    <source>
        <dbReference type="SAM" id="MobiDB-lite"/>
    </source>
</evidence>
<accession>A0A507C4A2</accession>
<feature type="compositionally biased region" description="Low complexity" evidence="1">
    <location>
        <begin position="318"/>
        <end position="331"/>
    </location>
</feature>
<evidence type="ECO:0000313" key="3">
    <source>
        <dbReference type="Proteomes" id="UP000319731"/>
    </source>
</evidence>
<sequence>MKVEIVPAEGGYIRGRPGLTKAYIVGSVLLKSEHNGSMKSAITSVKITFSGTVETDINISGSGNNSQSLGLRSHKSQNAIISLSQELPVGFVGHYRNVEIPFEFELPDDPLNDDRWVLPVSCGFGVQGVYRFGVKYTLSAKPNYTTPALARVSSSGSVNSLGSISSSISSLSSSPLNDKLHFGTETVPVELHYYNPAILLKLIQSYDDEVHHHLLGPFRADVSVSSTVLGRTDPIFVKMTLTPIHAVDAAIIHTEVSLKEYHIVNSGKRRYQSTRHLISSTFPDLNKGDTGQQTLRAKLYVPRDACTSEDIPFSPMPSTEASSEASSSVRSSETESIHSNHSHSTVSSTARRPFLSFNSHTDDESHPLTALGFSSNCSFEVSHFLKYTVMAKLDNVIKGFSWEYPVMISSVKQSQVFDLLENDCDLIPPQSYEKASGNLLATTHTPLSSHLIFIAAPAEYRASEHIVDN</sequence>
<dbReference type="EMBL" id="QEAO01000013">
    <property type="protein sequence ID" value="TPX34492.1"/>
    <property type="molecule type" value="Genomic_DNA"/>
</dbReference>
<dbReference type="AlphaFoldDB" id="A0A507C4A2"/>
<protein>
    <recommendedName>
        <fullName evidence="4">Arrestin-like N-terminal domain-containing protein</fullName>
    </recommendedName>
</protein>
<keyword evidence="3" id="KW-1185">Reference proteome</keyword>
<evidence type="ECO:0008006" key="4">
    <source>
        <dbReference type="Google" id="ProtNLM"/>
    </source>
</evidence>
<reference evidence="2 3" key="1">
    <citation type="journal article" date="2019" name="Sci. Rep.">
        <title>Comparative genomics of chytrid fungi reveal insights into the obligate biotrophic and pathogenic lifestyle of Synchytrium endobioticum.</title>
        <authorList>
            <person name="van de Vossenberg B.T.L.H."/>
            <person name="Warris S."/>
            <person name="Nguyen H.D.T."/>
            <person name="van Gent-Pelzer M.P.E."/>
            <person name="Joly D.L."/>
            <person name="van de Geest H.C."/>
            <person name="Bonants P.J.M."/>
            <person name="Smith D.S."/>
            <person name="Levesque C.A."/>
            <person name="van der Lee T.A.J."/>
        </authorList>
    </citation>
    <scope>NUCLEOTIDE SEQUENCE [LARGE SCALE GENOMIC DNA]</scope>
    <source>
        <strain evidence="2 3">JEL517</strain>
    </source>
</reference>
<dbReference type="RefSeq" id="XP_031025212.1">
    <property type="nucleotide sequence ID" value="XM_031168735.1"/>
</dbReference>
<dbReference type="GeneID" id="42004032"/>
<comment type="caution">
    <text evidence="2">The sequence shown here is derived from an EMBL/GenBank/DDBJ whole genome shotgun (WGS) entry which is preliminary data.</text>
</comment>
<feature type="region of interest" description="Disordered" evidence="1">
    <location>
        <begin position="309"/>
        <end position="347"/>
    </location>
</feature>
<name>A0A507C4A2_9FUNG</name>
<organism evidence="2 3">
    <name type="scientific">Synchytrium microbalum</name>
    <dbReference type="NCBI Taxonomy" id="1806994"/>
    <lineage>
        <taxon>Eukaryota</taxon>
        <taxon>Fungi</taxon>
        <taxon>Fungi incertae sedis</taxon>
        <taxon>Chytridiomycota</taxon>
        <taxon>Chytridiomycota incertae sedis</taxon>
        <taxon>Chytridiomycetes</taxon>
        <taxon>Synchytriales</taxon>
        <taxon>Synchytriaceae</taxon>
        <taxon>Synchytrium</taxon>
    </lineage>
</organism>